<protein>
    <submittedName>
        <fullName evidence="2">Uncharacterized protein</fullName>
    </submittedName>
</protein>
<accession>A0ABD2Y9Z6</accession>
<sequence length="114" mass="12531">MAQTTLNHWTRTEFGDIFEGIKEAEKRVQQREQDFEIEQSNQARESLQLAQAHKISSLSFCGSKPVTSRSPGSSVGGATSLFPTATTHRGCRSTKFLPLPPRIRLVSSGLSIIA</sequence>
<evidence type="ECO:0000256" key="1">
    <source>
        <dbReference type="SAM" id="MobiDB-lite"/>
    </source>
</evidence>
<comment type="caution">
    <text evidence="2">The sequence shown here is derived from an EMBL/GenBank/DDBJ whole genome shotgun (WGS) entry which is preliminary data.</text>
</comment>
<proteinExistence type="predicted"/>
<evidence type="ECO:0000313" key="2">
    <source>
        <dbReference type="EMBL" id="KAL3502645.1"/>
    </source>
</evidence>
<dbReference type="Proteomes" id="UP001630127">
    <property type="component" value="Unassembled WGS sequence"/>
</dbReference>
<gene>
    <name evidence="2" type="ORF">ACH5RR_037094</name>
</gene>
<dbReference type="AlphaFoldDB" id="A0ABD2Y9Z6"/>
<dbReference type="EMBL" id="JBJUIK010000015">
    <property type="protein sequence ID" value="KAL3502645.1"/>
    <property type="molecule type" value="Genomic_DNA"/>
</dbReference>
<keyword evidence="3" id="KW-1185">Reference proteome</keyword>
<reference evidence="2 3" key="1">
    <citation type="submission" date="2024-11" db="EMBL/GenBank/DDBJ databases">
        <title>A near-complete genome assembly of Cinchona calisaya.</title>
        <authorList>
            <person name="Lian D.C."/>
            <person name="Zhao X.W."/>
            <person name="Wei L."/>
        </authorList>
    </citation>
    <scope>NUCLEOTIDE SEQUENCE [LARGE SCALE GENOMIC DNA]</scope>
    <source>
        <tissue evidence="2">Nenye</tissue>
    </source>
</reference>
<organism evidence="2 3">
    <name type="scientific">Cinchona calisaya</name>
    <dbReference type="NCBI Taxonomy" id="153742"/>
    <lineage>
        <taxon>Eukaryota</taxon>
        <taxon>Viridiplantae</taxon>
        <taxon>Streptophyta</taxon>
        <taxon>Embryophyta</taxon>
        <taxon>Tracheophyta</taxon>
        <taxon>Spermatophyta</taxon>
        <taxon>Magnoliopsida</taxon>
        <taxon>eudicotyledons</taxon>
        <taxon>Gunneridae</taxon>
        <taxon>Pentapetalae</taxon>
        <taxon>asterids</taxon>
        <taxon>lamiids</taxon>
        <taxon>Gentianales</taxon>
        <taxon>Rubiaceae</taxon>
        <taxon>Cinchonoideae</taxon>
        <taxon>Cinchoneae</taxon>
        <taxon>Cinchona</taxon>
    </lineage>
</organism>
<name>A0ABD2Y9Z6_9GENT</name>
<evidence type="ECO:0000313" key="3">
    <source>
        <dbReference type="Proteomes" id="UP001630127"/>
    </source>
</evidence>
<feature type="region of interest" description="Disordered" evidence="1">
    <location>
        <begin position="65"/>
        <end position="86"/>
    </location>
</feature>